<organism evidence="3 4">
    <name type="scientific">Flavobacterium gyeonganense</name>
    <dbReference type="NCBI Taxonomy" id="1310418"/>
    <lineage>
        <taxon>Bacteria</taxon>
        <taxon>Pseudomonadati</taxon>
        <taxon>Bacteroidota</taxon>
        <taxon>Flavobacteriia</taxon>
        <taxon>Flavobacteriales</taxon>
        <taxon>Flavobacteriaceae</taxon>
        <taxon>Flavobacterium</taxon>
    </lineage>
</organism>
<feature type="transmembrane region" description="Helical" evidence="1">
    <location>
        <begin position="223"/>
        <end position="241"/>
    </location>
</feature>
<feature type="transmembrane region" description="Helical" evidence="1">
    <location>
        <begin position="86"/>
        <end position="110"/>
    </location>
</feature>
<evidence type="ECO:0000313" key="3">
    <source>
        <dbReference type="EMBL" id="MFB9110195.1"/>
    </source>
</evidence>
<keyword evidence="3" id="KW-0808">Transferase</keyword>
<dbReference type="Proteomes" id="UP001589562">
    <property type="component" value="Unassembled WGS sequence"/>
</dbReference>
<dbReference type="PANTHER" id="PTHR23028">
    <property type="entry name" value="ACETYLTRANSFERASE"/>
    <property type="match status" value="1"/>
</dbReference>
<protein>
    <submittedName>
        <fullName evidence="3">Acyltransferase family protein</fullName>
        <ecNumber evidence="3">2.3.-.-</ecNumber>
    </submittedName>
</protein>
<feature type="domain" description="Acyltransferase 3" evidence="2">
    <location>
        <begin position="7"/>
        <end position="330"/>
    </location>
</feature>
<keyword evidence="4" id="KW-1185">Reference proteome</keyword>
<feature type="transmembrane region" description="Helical" evidence="1">
    <location>
        <begin position="196"/>
        <end position="214"/>
    </location>
</feature>
<sequence>MKRLPNLTSLRFILASLVVLFHTFQFSKNRGFTSYDNFSIFDKGEEAVFMFFSLSGFLIIRQLYVEKLIFNSINLQHFFLRRILRIFPLYYLILIFGLLYYRVILSWFGFNFQNNYDLLHGVFLSATFFSNIFASYKPGGIIEILWSIAIEEQFYLLIAPLIFVLPLKNIVRSLLFFTVLYFWLYFSGFVDFLKSYKMLFFYFSFSGMCSVLLFNEKIRIQKIRYFIFITLAVYFTTSIFKDNLSNWAYHFFSMVLFGLTICQLVEKPILILESKVLNHLGKISYGIYMYHAIMMQIVGLVFLKFNFHLKISSFCSIIIFNFLVFTFTVLTANLSYRYFESYFLNLKKKLRK</sequence>
<dbReference type="EC" id="2.3.-.-" evidence="3"/>
<name>A0ABV5HFY6_9FLAO</name>
<reference evidence="3 4" key="1">
    <citation type="submission" date="2024-09" db="EMBL/GenBank/DDBJ databases">
        <authorList>
            <person name="Sun Q."/>
            <person name="Mori K."/>
        </authorList>
    </citation>
    <scope>NUCLEOTIDE SEQUENCE [LARGE SCALE GENOMIC DNA]</scope>
    <source>
        <strain evidence="3 4">CECT 8365</strain>
    </source>
</reference>
<gene>
    <name evidence="3" type="ORF">ACFFVK_16535</name>
</gene>
<keyword evidence="1" id="KW-0472">Membrane</keyword>
<feature type="transmembrane region" description="Helical" evidence="1">
    <location>
        <begin position="311"/>
        <end position="339"/>
    </location>
</feature>
<dbReference type="InterPro" id="IPR050879">
    <property type="entry name" value="Acyltransferase_3"/>
</dbReference>
<evidence type="ECO:0000313" key="4">
    <source>
        <dbReference type="Proteomes" id="UP001589562"/>
    </source>
</evidence>
<keyword evidence="3" id="KW-0012">Acyltransferase</keyword>
<accession>A0ABV5HFY6</accession>
<evidence type="ECO:0000259" key="2">
    <source>
        <dbReference type="Pfam" id="PF01757"/>
    </source>
</evidence>
<feature type="transmembrane region" description="Helical" evidence="1">
    <location>
        <begin position="247"/>
        <end position="265"/>
    </location>
</feature>
<feature type="transmembrane region" description="Helical" evidence="1">
    <location>
        <begin position="285"/>
        <end position="305"/>
    </location>
</feature>
<dbReference type="InterPro" id="IPR002656">
    <property type="entry name" value="Acyl_transf_3_dom"/>
</dbReference>
<feature type="transmembrane region" description="Helical" evidence="1">
    <location>
        <begin position="47"/>
        <end position="65"/>
    </location>
</feature>
<feature type="transmembrane region" description="Helical" evidence="1">
    <location>
        <begin position="7"/>
        <end position="27"/>
    </location>
</feature>
<dbReference type="PANTHER" id="PTHR23028:SF53">
    <property type="entry name" value="ACYL_TRANSF_3 DOMAIN-CONTAINING PROTEIN"/>
    <property type="match status" value="1"/>
</dbReference>
<dbReference type="EMBL" id="JBHMFE010000021">
    <property type="protein sequence ID" value="MFB9110195.1"/>
    <property type="molecule type" value="Genomic_DNA"/>
</dbReference>
<dbReference type="Pfam" id="PF01757">
    <property type="entry name" value="Acyl_transf_3"/>
    <property type="match status" value="1"/>
</dbReference>
<proteinExistence type="predicted"/>
<feature type="transmembrane region" description="Helical" evidence="1">
    <location>
        <begin position="154"/>
        <end position="184"/>
    </location>
</feature>
<keyword evidence="1" id="KW-0812">Transmembrane</keyword>
<dbReference type="GO" id="GO:0016746">
    <property type="term" value="F:acyltransferase activity"/>
    <property type="evidence" value="ECO:0007669"/>
    <property type="project" value="UniProtKB-KW"/>
</dbReference>
<evidence type="ECO:0000256" key="1">
    <source>
        <dbReference type="SAM" id="Phobius"/>
    </source>
</evidence>
<dbReference type="RefSeq" id="WP_278011409.1">
    <property type="nucleotide sequence ID" value="NZ_CP121112.1"/>
</dbReference>
<comment type="caution">
    <text evidence="3">The sequence shown here is derived from an EMBL/GenBank/DDBJ whole genome shotgun (WGS) entry which is preliminary data.</text>
</comment>
<keyword evidence="1" id="KW-1133">Transmembrane helix</keyword>